<dbReference type="PROSITE" id="PS01124">
    <property type="entry name" value="HTH_ARAC_FAMILY_2"/>
    <property type="match status" value="1"/>
</dbReference>
<dbReference type="Proteomes" id="UP001055039">
    <property type="component" value="Unassembled WGS sequence"/>
</dbReference>
<proteinExistence type="predicted"/>
<accession>A0ABQ4UFX4</accession>
<dbReference type="PANTHER" id="PTHR46796">
    <property type="entry name" value="HTH-TYPE TRANSCRIPTIONAL ACTIVATOR RHAS-RELATED"/>
    <property type="match status" value="1"/>
</dbReference>
<protein>
    <submittedName>
        <fullName evidence="5">HTH-type transcriptional activator RhaR</fullName>
    </submittedName>
</protein>
<keyword evidence="3" id="KW-0804">Transcription</keyword>
<dbReference type="Pfam" id="PF12833">
    <property type="entry name" value="HTH_18"/>
    <property type="match status" value="1"/>
</dbReference>
<dbReference type="InterPro" id="IPR009057">
    <property type="entry name" value="Homeodomain-like_sf"/>
</dbReference>
<evidence type="ECO:0000256" key="1">
    <source>
        <dbReference type="ARBA" id="ARBA00023015"/>
    </source>
</evidence>
<evidence type="ECO:0000313" key="5">
    <source>
        <dbReference type="EMBL" id="GJE64685.1"/>
    </source>
</evidence>
<dbReference type="EMBL" id="BPRC01000005">
    <property type="protein sequence ID" value="GJE64685.1"/>
    <property type="molecule type" value="Genomic_DNA"/>
</dbReference>
<name>A0ABQ4UFX4_9HYPH</name>
<evidence type="ECO:0000256" key="2">
    <source>
        <dbReference type="ARBA" id="ARBA00023125"/>
    </source>
</evidence>
<dbReference type="SMART" id="SM00342">
    <property type="entry name" value="HTH_ARAC"/>
    <property type="match status" value="1"/>
</dbReference>
<dbReference type="SUPFAM" id="SSF46689">
    <property type="entry name" value="Homeodomain-like"/>
    <property type="match status" value="2"/>
</dbReference>
<keyword evidence="6" id="KW-1185">Reference proteome</keyword>
<organism evidence="5 6">
    <name type="scientific">Methylorubrum aminovorans</name>
    <dbReference type="NCBI Taxonomy" id="269069"/>
    <lineage>
        <taxon>Bacteria</taxon>
        <taxon>Pseudomonadati</taxon>
        <taxon>Pseudomonadota</taxon>
        <taxon>Alphaproteobacteria</taxon>
        <taxon>Hyphomicrobiales</taxon>
        <taxon>Methylobacteriaceae</taxon>
        <taxon>Methylorubrum</taxon>
    </lineage>
</organism>
<reference evidence="5" key="1">
    <citation type="journal article" date="2021" name="Front. Microbiol.">
        <title>Comprehensive Comparative Genomics and Phenotyping of Methylobacterium Species.</title>
        <authorList>
            <person name="Alessa O."/>
            <person name="Ogura Y."/>
            <person name="Fujitani Y."/>
            <person name="Takami H."/>
            <person name="Hayashi T."/>
            <person name="Sahin N."/>
            <person name="Tani A."/>
        </authorList>
    </citation>
    <scope>NUCLEOTIDE SEQUENCE</scope>
    <source>
        <strain evidence="5">NBRC 15686</strain>
    </source>
</reference>
<comment type="caution">
    <text evidence="5">The sequence shown here is derived from an EMBL/GenBank/DDBJ whole genome shotgun (WGS) entry which is preliminary data.</text>
</comment>
<dbReference type="PANTHER" id="PTHR46796:SF2">
    <property type="entry name" value="TRANSCRIPTIONAL REGULATORY PROTEIN"/>
    <property type="match status" value="1"/>
</dbReference>
<feature type="domain" description="HTH araC/xylS-type" evidence="4">
    <location>
        <begin position="214"/>
        <end position="312"/>
    </location>
</feature>
<dbReference type="Gene3D" id="1.10.10.60">
    <property type="entry name" value="Homeodomain-like"/>
    <property type="match status" value="1"/>
</dbReference>
<dbReference type="InterPro" id="IPR018060">
    <property type="entry name" value="HTH_AraC"/>
</dbReference>
<sequence length="315" mass="34003">MSVPFVNASVQGELSASPDQIFGQIPASGLDGVAFLDFAYESAGYSTHRVDGLLVGTWQGTSHNTWRNPWHPGPEDRPGDRPTRLTFRDGAMPDERADERIADAFVLRGPGFVGSTAWSGPCRGRYLAYMPAAVERMIEAPLSQAEIPTLTDDLSERMSVFHLLAALGQEAGGHDTAADALLVDSVALAVLRVSGALAPPNPRRNAALTARQARRVRDLVAARIDAPLSLREMAEAAGLSEGYFVRAFKGSFGVTPYQYVLRERVTLAQSLIRSGTVSLGEAAKRAGFPDARRMGRTFRKVIGRSPTEAARLQRA</sequence>
<evidence type="ECO:0000256" key="3">
    <source>
        <dbReference type="ARBA" id="ARBA00023163"/>
    </source>
</evidence>
<reference evidence="5" key="2">
    <citation type="submission" date="2021-08" db="EMBL/GenBank/DDBJ databases">
        <authorList>
            <person name="Tani A."/>
            <person name="Ola A."/>
            <person name="Ogura Y."/>
            <person name="Katsura K."/>
            <person name="Hayashi T."/>
        </authorList>
    </citation>
    <scope>NUCLEOTIDE SEQUENCE</scope>
    <source>
        <strain evidence="5">NBRC 15686</strain>
    </source>
</reference>
<evidence type="ECO:0000313" key="6">
    <source>
        <dbReference type="Proteomes" id="UP001055039"/>
    </source>
</evidence>
<keyword evidence="2" id="KW-0238">DNA-binding</keyword>
<keyword evidence="1" id="KW-0805">Transcription regulation</keyword>
<dbReference type="RefSeq" id="WP_238224196.1">
    <property type="nucleotide sequence ID" value="NZ_BAAADH010000105.1"/>
</dbReference>
<evidence type="ECO:0000259" key="4">
    <source>
        <dbReference type="PROSITE" id="PS01124"/>
    </source>
</evidence>
<gene>
    <name evidence="5" type="primary">rhaR_1</name>
    <name evidence="5" type="ORF">LNAOJCKE_1891</name>
</gene>
<dbReference type="InterPro" id="IPR050204">
    <property type="entry name" value="AraC_XylS_family_regulators"/>
</dbReference>